<evidence type="ECO:0000259" key="1">
    <source>
        <dbReference type="Pfam" id="PF13472"/>
    </source>
</evidence>
<dbReference type="InterPro" id="IPR013830">
    <property type="entry name" value="SGNH_hydro"/>
</dbReference>
<organism evidence="2 3">
    <name type="scientific">Microbacterium hominis</name>
    <dbReference type="NCBI Taxonomy" id="162426"/>
    <lineage>
        <taxon>Bacteria</taxon>
        <taxon>Bacillati</taxon>
        <taxon>Actinomycetota</taxon>
        <taxon>Actinomycetes</taxon>
        <taxon>Micrococcales</taxon>
        <taxon>Microbacteriaceae</taxon>
        <taxon>Microbacterium</taxon>
    </lineage>
</organism>
<dbReference type="Pfam" id="PF13472">
    <property type="entry name" value="Lipase_GDSL_2"/>
    <property type="match status" value="1"/>
</dbReference>
<dbReference type="AlphaFoldDB" id="A0A2K9DHW8"/>
<dbReference type="Gene3D" id="3.40.50.1110">
    <property type="entry name" value="SGNH hydrolase"/>
    <property type="match status" value="1"/>
</dbReference>
<dbReference type="RefSeq" id="WP_101305901.1">
    <property type="nucleotide sequence ID" value="NZ_CP025299.1"/>
</dbReference>
<gene>
    <name evidence="2" type="ORF">CXR34_06070</name>
</gene>
<dbReference type="Proteomes" id="UP000233276">
    <property type="component" value="Chromosome"/>
</dbReference>
<evidence type="ECO:0000313" key="3">
    <source>
        <dbReference type="Proteomes" id="UP000233276"/>
    </source>
</evidence>
<dbReference type="SUPFAM" id="SSF52266">
    <property type="entry name" value="SGNH hydrolase"/>
    <property type="match status" value="1"/>
</dbReference>
<evidence type="ECO:0000313" key="2">
    <source>
        <dbReference type="EMBL" id="AUG29077.1"/>
    </source>
</evidence>
<sequence length="383" mass="39908">MSALTYTAPFPSADVEVVGALGFAPGRYGVRPRRLPEWTRRQIPDPGFDFVVGMTSGVRVATSTTAGAIAVELVVIGIAPGAPAVVELVVDGERRGSVSVPVPAQTLVAADGALTQERPPVTVSFALPAPGRGAHAVEVWLPHTTAVELVALCADAPLAPPLDARPVWLHHGSSISQCGEASAPTRTWPAVAAAAGAVSLRSLGFSGNAVGDPFVARTIRDHPADAISIEIGVNVVNGDLLRRRLFEPVLHGVLDTIRDGHPDTPLVAIGPIPCPSLERMPGPTVIDPATGQAVSAGDARELERGGMSLAIVREAWGNVLAARADDPRLFWLDGRALLPDSEIGDLDDGLHPNAAAYERMGARFADYAFAPDGPFAAVGRRRA</sequence>
<protein>
    <submittedName>
        <fullName evidence="2">Lipase</fullName>
    </submittedName>
</protein>
<dbReference type="EMBL" id="CP025299">
    <property type="protein sequence ID" value="AUG29077.1"/>
    <property type="molecule type" value="Genomic_DNA"/>
</dbReference>
<name>A0A2K9DHW8_9MICO</name>
<accession>A0A2K9DHW8</accession>
<reference evidence="2 3" key="1">
    <citation type="submission" date="2017-12" db="EMBL/GenBank/DDBJ databases">
        <title>Isolation and characterization of estrogens degradatiion strain Microbacterium hominis SJTG1.</title>
        <authorList>
            <person name="Xiong W."/>
            <person name="Yin C."/>
            <person name="Zheng D."/>
            <person name="Liang R."/>
        </authorList>
    </citation>
    <scope>NUCLEOTIDE SEQUENCE [LARGE SCALE GENOMIC DNA]</scope>
    <source>
        <strain evidence="2 3">SJTG1</strain>
    </source>
</reference>
<feature type="domain" description="SGNH hydrolase-type esterase" evidence="1">
    <location>
        <begin position="172"/>
        <end position="359"/>
    </location>
</feature>
<dbReference type="InterPro" id="IPR036514">
    <property type="entry name" value="SGNH_hydro_sf"/>
</dbReference>
<proteinExistence type="predicted"/>
<dbReference type="Gene3D" id="2.60.120.260">
    <property type="entry name" value="Galactose-binding domain-like"/>
    <property type="match status" value="1"/>
</dbReference>
<dbReference type="KEGG" id="mhos:CXR34_06070"/>